<dbReference type="STRING" id="6184.A0A430QMT4"/>
<proteinExistence type="predicted"/>
<keyword evidence="2" id="KW-0812">Transmembrane</keyword>
<sequence>MVPLLTLCAWLAISSNQDEKSANSRRFPWQSFFLGLLCSLLLLVFNIWLMVFFRYHHQSWKLWRKEQTYIVLSETVKRKKVMNIKGDSQNPNLIIQNNKQEQNQQLRRLDMPE</sequence>
<feature type="compositionally biased region" description="Low complexity" evidence="1">
    <location>
        <begin position="92"/>
        <end position="106"/>
    </location>
</feature>
<reference evidence="3 4" key="1">
    <citation type="journal article" date="2019" name="PLoS Pathog.">
        <title>Genome sequence of the bovine parasite Schistosoma bovis Tanzania.</title>
        <authorList>
            <person name="Oey H."/>
            <person name="Zakrzewski M."/>
            <person name="Gobert G."/>
            <person name="Gravermann K."/>
            <person name="Stoye J."/>
            <person name="Jones M."/>
            <person name="Mcmanus D."/>
            <person name="Krause L."/>
        </authorList>
    </citation>
    <scope>NUCLEOTIDE SEQUENCE [LARGE SCALE GENOMIC DNA]</scope>
    <source>
        <strain evidence="3 4">TAN1997</strain>
    </source>
</reference>
<evidence type="ECO:0000256" key="2">
    <source>
        <dbReference type="SAM" id="Phobius"/>
    </source>
</evidence>
<name>A0A430QMT4_SCHBO</name>
<accession>A0A430QMT4</accession>
<protein>
    <submittedName>
        <fullName evidence="3">Uncharacterized protein</fullName>
    </submittedName>
</protein>
<keyword evidence="2" id="KW-1133">Transmembrane helix</keyword>
<evidence type="ECO:0000313" key="3">
    <source>
        <dbReference type="EMBL" id="RTG89025.1"/>
    </source>
</evidence>
<evidence type="ECO:0000313" key="4">
    <source>
        <dbReference type="Proteomes" id="UP000290809"/>
    </source>
</evidence>
<keyword evidence="4" id="KW-1185">Reference proteome</keyword>
<gene>
    <name evidence="3" type="ORF">DC041_0003657</name>
</gene>
<dbReference type="AlphaFoldDB" id="A0A430QMT4"/>
<dbReference type="Proteomes" id="UP000290809">
    <property type="component" value="Unassembled WGS sequence"/>
</dbReference>
<feature type="transmembrane region" description="Helical" evidence="2">
    <location>
        <begin position="32"/>
        <end position="55"/>
    </location>
</feature>
<keyword evidence="2" id="KW-0472">Membrane</keyword>
<feature type="region of interest" description="Disordered" evidence="1">
    <location>
        <begin position="89"/>
        <end position="113"/>
    </location>
</feature>
<dbReference type="EMBL" id="QMKO01001532">
    <property type="protein sequence ID" value="RTG89025.1"/>
    <property type="molecule type" value="Genomic_DNA"/>
</dbReference>
<comment type="caution">
    <text evidence="3">The sequence shown here is derived from an EMBL/GenBank/DDBJ whole genome shotgun (WGS) entry which is preliminary data.</text>
</comment>
<evidence type="ECO:0000256" key="1">
    <source>
        <dbReference type="SAM" id="MobiDB-lite"/>
    </source>
</evidence>
<organism evidence="3 4">
    <name type="scientific">Schistosoma bovis</name>
    <name type="common">Blood fluke</name>
    <dbReference type="NCBI Taxonomy" id="6184"/>
    <lineage>
        <taxon>Eukaryota</taxon>
        <taxon>Metazoa</taxon>
        <taxon>Spiralia</taxon>
        <taxon>Lophotrochozoa</taxon>
        <taxon>Platyhelminthes</taxon>
        <taxon>Trematoda</taxon>
        <taxon>Digenea</taxon>
        <taxon>Strigeidida</taxon>
        <taxon>Schistosomatoidea</taxon>
        <taxon>Schistosomatidae</taxon>
        <taxon>Schistosoma</taxon>
    </lineage>
</organism>